<sequence length="263" mass="29880">MDTTPQSQPADPRFARLRKFNLIMFVLHTVQGIVMLVLSTDFALPVTTSFLKYNIQLGQLAPVTKTAFELPIGLLVALFLFLSGLAHLLISLPRVNDWYNRNLAKGMNLARWMEYAVSSSLMIVVVCLLVGMYDAVSLLLVFFLNAMMILFGWMMEVHNQTTQKTNWTSFIFGSIAGAVPWVAVALYLFLSGEGDYKAPTFVYWIFFSIFLFFNTFAVNMVLQYKKVGKWQDYLYGERAYIILSLVAKSLLAWQVFAGTLRPV</sequence>
<dbReference type="EMBL" id="MHKE01000012">
    <property type="protein sequence ID" value="OGY84021.1"/>
    <property type="molecule type" value="Genomic_DNA"/>
</dbReference>
<evidence type="ECO:0000313" key="2">
    <source>
        <dbReference type="EMBL" id="OGY84021.1"/>
    </source>
</evidence>
<proteinExistence type="predicted"/>
<dbReference type="Gene3D" id="1.20.1070.10">
    <property type="entry name" value="Rhodopsin 7-helix transmembrane proteins"/>
    <property type="match status" value="1"/>
</dbReference>
<gene>
    <name evidence="2" type="ORF">A2898_02000</name>
</gene>
<evidence type="ECO:0000313" key="3">
    <source>
        <dbReference type="Proteomes" id="UP000179164"/>
    </source>
</evidence>
<dbReference type="InterPro" id="IPR041113">
    <property type="entry name" value="Heliorhodopsin"/>
</dbReference>
<feature type="transmembrane region" description="Helical" evidence="1">
    <location>
        <begin position="20"/>
        <end position="44"/>
    </location>
</feature>
<feature type="transmembrane region" description="Helical" evidence="1">
    <location>
        <begin position="72"/>
        <end position="92"/>
    </location>
</feature>
<name>A0A1G2B498_9BACT</name>
<dbReference type="STRING" id="1798543.A2898_02000"/>
<protein>
    <recommendedName>
        <fullName evidence="4">Heliorhodopsin HeR</fullName>
    </recommendedName>
</protein>
<dbReference type="NCBIfam" id="NF038020">
    <property type="entry name" value="HeR"/>
    <property type="match status" value="1"/>
</dbReference>
<keyword evidence="1" id="KW-1133">Transmembrane helix</keyword>
<dbReference type="Proteomes" id="UP000179164">
    <property type="component" value="Unassembled WGS sequence"/>
</dbReference>
<evidence type="ECO:0008006" key="4">
    <source>
        <dbReference type="Google" id="ProtNLM"/>
    </source>
</evidence>
<dbReference type="Pfam" id="PF18761">
    <property type="entry name" value="Heliorhodopsin"/>
    <property type="match status" value="1"/>
</dbReference>
<feature type="transmembrane region" description="Helical" evidence="1">
    <location>
        <begin position="167"/>
        <end position="189"/>
    </location>
</feature>
<accession>A0A1G2B498</accession>
<keyword evidence="1" id="KW-0812">Transmembrane</keyword>
<evidence type="ECO:0000256" key="1">
    <source>
        <dbReference type="SAM" id="Phobius"/>
    </source>
</evidence>
<feature type="transmembrane region" description="Helical" evidence="1">
    <location>
        <begin position="234"/>
        <end position="256"/>
    </location>
</feature>
<organism evidence="2 3">
    <name type="scientific">Candidatus Kerfeldbacteria bacterium RIFCSPLOWO2_01_FULL_48_11</name>
    <dbReference type="NCBI Taxonomy" id="1798543"/>
    <lineage>
        <taxon>Bacteria</taxon>
        <taxon>Candidatus Kerfeldiibacteriota</taxon>
    </lineage>
</organism>
<feature type="transmembrane region" description="Helical" evidence="1">
    <location>
        <begin position="138"/>
        <end position="155"/>
    </location>
</feature>
<reference evidence="2 3" key="1">
    <citation type="journal article" date="2016" name="Nat. Commun.">
        <title>Thousands of microbial genomes shed light on interconnected biogeochemical processes in an aquifer system.</title>
        <authorList>
            <person name="Anantharaman K."/>
            <person name="Brown C.T."/>
            <person name="Hug L.A."/>
            <person name="Sharon I."/>
            <person name="Castelle C.J."/>
            <person name="Probst A.J."/>
            <person name="Thomas B.C."/>
            <person name="Singh A."/>
            <person name="Wilkins M.J."/>
            <person name="Karaoz U."/>
            <person name="Brodie E.L."/>
            <person name="Williams K.H."/>
            <person name="Hubbard S.S."/>
            <person name="Banfield J.F."/>
        </authorList>
    </citation>
    <scope>NUCLEOTIDE SEQUENCE [LARGE SCALE GENOMIC DNA]</scope>
</reference>
<feature type="transmembrane region" description="Helical" evidence="1">
    <location>
        <begin position="201"/>
        <end position="222"/>
    </location>
</feature>
<dbReference type="AlphaFoldDB" id="A0A1G2B498"/>
<comment type="caution">
    <text evidence="2">The sequence shown here is derived from an EMBL/GenBank/DDBJ whole genome shotgun (WGS) entry which is preliminary data.</text>
</comment>
<feature type="transmembrane region" description="Helical" evidence="1">
    <location>
        <begin position="112"/>
        <end position="132"/>
    </location>
</feature>
<keyword evidence="1" id="KW-0472">Membrane</keyword>